<evidence type="ECO:0000256" key="2">
    <source>
        <dbReference type="ARBA" id="ARBA00023043"/>
    </source>
</evidence>
<name>A0ABY3CAF8_9GAMM</name>
<dbReference type="SUPFAM" id="SSF48403">
    <property type="entry name" value="Ankyrin repeat"/>
    <property type="match status" value="1"/>
</dbReference>
<feature type="repeat" description="ANK" evidence="3">
    <location>
        <begin position="197"/>
        <end position="229"/>
    </location>
</feature>
<gene>
    <name evidence="4" type="ORF">EKO24_010425</name>
</gene>
<accession>A0ABY3CAF8</accession>
<evidence type="ECO:0000313" key="5">
    <source>
        <dbReference type="Proteomes" id="UP000733744"/>
    </source>
</evidence>
<dbReference type="PROSITE" id="PS50297">
    <property type="entry name" value="ANK_REP_REGION"/>
    <property type="match status" value="1"/>
</dbReference>
<dbReference type="SMART" id="SM00248">
    <property type="entry name" value="ANK"/>
    <property type="match status" value="4"/>
</dbReference>
<evidence type="ECO:0000256" key="1">
    <source>
        <dbReference type="ARBA" id="ARBA00022737"/>
    </source>
</evidence>
<dbReference type="EMBL" id="RYFG02000092">
    <property type="protein sequence ID" value="TRW95152.1"/>
    <property type="molecule type" value="Genomic_DNA"/>
</dbReference>
<proteinExistence type="predicted"/>
<keyword evidence="1" id="KW-0677">Repeat</keyword>
<dbReference type="InterPro" id="IPR002110">
    <property type="entry name" value="Ankyrin_rpt"/>
</dbReference>
<dbReference type="InterPro" id="IPR036770">
    <property type="entry name" value="Ankyrin_rpt-contain_sf"/>
</dbReference>
<dbReference type="Pfam" id="PF12796">
    <property type="entry name" value="Ank_2"/>
    <property type="match status" value="1"/>
</dbReference>
<dbReference type="InterPro" id="IPR050745">
    <property type="entry name" value="Multifunctional_regulatory"/>
</dbReference>
<dbReference type="PANTHER" id="PTHR24189:SF50">
    <property type="entry name" value="ANKYRIN REPEAT AND SOCS BOX PROTEIN 2"/>
    <property type="match status" value="1"/>
</dbReference>
<feature type="repeat" description="ANK" evidence="3">
    <location>
        <begin position="161"/>
        <end position="196"/>
    </location>
</feature>
<evidence type="ECO:0000313" key="4">
    <source>
        <dbReference type="EMBL" id="TRW95152.1"/>
    </source>
</evidence>
<feature type="repeat" description="ANK" evidence="3">
    <location>
        <begin position="128"/>
        <end position="160"/>
    </location>
</feature>
<comment type="caution">
    <text evidence="4">The sequence shown here is derived from an EMBL/GenBank/DDBJ whole genome shotgun (WGS) entry which is preliminary data.</text>
</comment>
<keyword evidence="2 3" id="KW-0040">ANK repeat</keyword>
<dbReference type="Pfam" id="PF00023">
    <property type="entry name" value="Ank"/>
    <property type="match status" value="1"/>
</dbReference>
<dbReference type="PROSITE" id="PS50088">
    <property type="entry name" value="ANK_REPEAT"/>
    <property type="match status" value="3"/>
</dbReference>
<sequence length="272" mass="30121">MKYPLFEPLGDQYPTALEQHYERIIKKIVELWDDPEIDDYFTSLIVDTRGGRQGFAADVFKDIHTLYKFKELERLRKAKNRRDAIRELQVRGIEFRPGAFLKAIQDGDQRLVDLFIQAGINVHTNDETGCPAIMIALKGGYTVIANILLTAGANPNAHDALGFTPLLMACGKAAQGYRGIAEKLIRLGADVNACDRLGWTPLMLAISGGAAEVAELLLQYGANPGLRTRKGENAMILAQKLGQDKLIDLLSAKQSGNSNSLIFKDNPRLRLQ</sequence>
<keyword evidence="5" id="KW-1185">Reference proteome</keyword>
<dbReference type="Proteomes" id="UP000733744">
    <property type="component" value="Unassembled WGS sequence"/>
</dbReference>
<organism evidence="4 5">
    <name type="scientific">Candidatus Methylobacter oryzae</name>
    <dbReference type="NCBI Taxonomy" id="2497749"/>
    <lineage>
        <taxon>Bacteria</taxon>
        <taxon>Pseudomonadati</taxon>
        <taxon>Pseudomonadota</taxon>
        <taxon>Gammaproteobacteria</taxon>
        <taxon>Methylococcales</taxon>
        <taxon>Methylococcaceae</taxon>
        <taxon>Methylobacter</taxon>
    </lineage>
</organism>
<protein>
    <submittedName>
        <fullName evidence="4">Ankyrin repeat domain-containing protein</fullName>
    </submittedName>
</protein>
<dbReference type="Gene3D" id="1.25.40.20">
    <property type="entry name" value="Ankyrin repeat-containing domain"/>
    <property type="match status" value="1"/>
</dbReference>
<evidence type="ECO:0000256" key="3">
    <source>
        <dbReference type="PROSITE-ProRule" id="PRU00023"/>
    </source>
</evidence>
<dbReference type="PANTHER" id="PTHR24189">
    <property type="entry name" value="MYOTROPHIN"/>
    <property type="match status" value="1"/>
</dbReference>
<reference evidence="4 5" key="1">
    <citation type="journal article" date="2019" name="Antonie Van Leeuwenhoek">
        <title>Description of 'Ca. Methylobacter oryzae' KRF1, a novel species from the environmentally important Methylobacter clade 2.</title>
        <authorList>
            <person name="Khatri K."/>
            <person name="Mohite J.A."/>
            <person name="Pandit P.S."/>
            <person name="Bahulikar R."/>
            <person name="Rahalkar M.C."/>
        </authorList>
    </citation>
    <scope>NUCLEOTIDE SEQUENCE [LARGE SCALE GENOMIC DNA]</scope>
    <source>
        <strain evidence="4 5">KRF1</strain>
    </source>
</reference>